<dbReference type="AlphaFoldDB" id="A0A6G0ZMD3"/>
<evidence type="ECO:0000313" key="2">
    <source>
        <dbReference type="Proteomes" id="UP000478052"/>
    </source>
</evidence>
<dbReference type="EMBL" id="VUJU01000166">
    <property type="protein sequence ID" value="KAF0772507.1"/>
    <property type="molecule type" value="Genomic_DNA"/>
</dbReference>
<accession>A0A6G0ZMD3</accession>
<proteinExistence type="predicted"/>
<protein>
    <submittedName>
        <fullName evidence="1">Zinc finger MYM-type protein 1-like</fullName>
    </submittedName>
</protein>
<organism evidence="1 2">
    <name type="scientific">Aphis craccivora</name>
    <name type="common">Cowpea aphid</name>
    <dbReference type="NCBI Taxonomy" id="307492"/>
    <lineage>
        <taxon>Eukaryota</taxon>
        <taxon>Metazoa</taxon>
        <taxon>Ecdysozoa</taxon>
        <taxon>Arthropoda</taxon>
        <taxon>Hexapoda</taxon>
        <taxon>Insecta</taxon>
        <taxon>Pterygota</taxon>
        <taxon>Neoptera</taxon>
        <taxon>Paraneoptera</taxon>
        <taxon>Hemiptera</taxon>
        <taxon>Sternorrhyncha</taxon>
        <taxon>Aphidomorpha</taxon>
        <taxon>Aphidoidea</taxon>
        <taxon>Aphididae</taxon>
        <taxon>Aphidini</taxon>
        <taxon>Aphis</taxon>
        <taxon>Aphis</taxon>
    </lineage>
</organism>
<reference evidence="1 2" key="1">
    <citation type="submission" date="2019-08" db="EMBL/GenBank/DDBJ databases">
        <title>Whole genome of Aphis craccivora.</title>
        <authorList>
            <person name="Voronova N.V."/>
            <person name="Shulinski R.S."/>
            <person name="Bandarenka Y.V."/>
            <person name="Zhorov D.G."/>
            <person name="Warner D."/>
        </authorList>
    </citation>
    <scope>NUCLEOTIDE SEQUENCE [LARGE SCALE GENOMIC DNA]</scope>
    <source>
        <strain evidence="1">180601</strain>
        <tissue evidence="1">Whole Body</tissue>
    </source>
</reference>
<keyword evidence="2" id="KW-1185">Reference proteome</keyword>
<evidence type="ECO:0000313" key="1">
    <source>
        <dbReference type="EMBL" id="KAF0772507.1"/>
    </source>
</evidence>
<name>A0A6G0ZMD3_APHCR</name>
<comment type="caution">
    <text evidence="1">The sequence shown here is derived from an EMBL/GenBank/DDBJ whole genome shotgun (WGS) entry which is preliminary data.</text>
</comment>
<sequence length="39" mass="4272">MDTLKSDLARIAPGRELAGSESREKCREIVEAAKALNEL</sequence>
<dbReference type="Proteomes" id="UP000478052">
    <property type="component" value="Unassembled WGS sequence"/>
</dbReference>
<gene>
    <name evidence="1" type="ORF">FWK35_00004519</name>
</gene>